<keyword evidence="4" id="KW-1003">Cell membrane</keyword>
<evidence type="ECO:0000256" key="1">
    <source>
        <dbReference type="ARBA" id="ARBA00004202"/>
    </source>
</evidence>
<dbReference type="NCBIfam" id="TIGR01727">
    <property type="entry name" value="oligo_HPY"/>
    <property type="match status" value="1"/>
</dbReference>
<evidence type="ECO:0000256" key="2">
    <source>
        <dbReference type="ARBA" id="ARBA00005417"/>
    </source>
</evidence>
<dbReference type="eggNOG" id="COG0444">
    <property type="taxonomic scope" value="Bacteria"/>
</dbReference>
<dbReference type="PANTHER" id="PTHR43297">
    <property type="entry name" value="OLIGOPEPTIDE TRANSPORT ATP-BINDING PROTEIN APPD"/>
    <property type="match status" value="1"/>
</dbReference>
<dbReference type="CDD" id="cd03257">
    <property type="entry name" value="ABC_NikE_OppD_transporters"/>
    <property type="match status" value="1"/>
</dbReference>
<dbReference type="GO" id="GO:0005886">
    <property type="term" value="C:plasma membrane"/>
    <property type="evidence" value="ECO:0007669"/>
    <property type="project" value="UniProtKB-SubCell"/>
</dbReference>
<dbReference type="RefSeq" id="WP_013843343.1">
    <property type="nucleotide sequence ID" value="NC_015589.1"/>
</dbReference>
<evidence type="ECO:0000313" key="11">
    <source>
        <dbReference type="EMBL" id="AEG61597.1"/>
    </source>
</evidence>
<dbReference type="PROSITE" id="PS00211">
    <property type="entry name" value="ABC_TRANSPORTER_1"/>
    <property type="match status" value="1"/>
</dbReference>
<dbReference type="KEGG" id="dru:Desru_3393"/>
<dbReference type="Proteomes" id="UP000009234">
    <property type="component" value="Chromosome"/>
</dbReference>
<dbReference type="Pfam" id="PF00005">
    <property type="entry name" value="ABC_tran"/>
    <property type="match status" value="1"/>
</dbReference>
<dbReference type="GO" id="GO:0016887">
    <property type="term" value="F:ATP hydrolysis activity"/>
    <property type="evidence" value="ECO:0007669"/>
    <property type="project" value="InterPro"/>
</dbReference>
<evidence type="ECO:0000256" key="7">
    <source>
        <dbReference type="ARBA" id="ARBA00022840"/>
    </source>
</evidence>
<keyword evidence="12" id="KW-1185">Reference proteome</keyword>
<keyword evidence="3" id="KW-0813">Transport</keyword>
<comment type="subcellular location">
    <subcellularLocation>
        <location evidence="1">Cell membrane</location>
        <topology evidence="1">Peripheral membrane protein</topology>
    </subcellularLocation>
</comment>
<dbReference type="SUPFAM" id="SSF52540">
    <property type="entry name" value="P-loop containing nucleoside triphosphate hydrolases"/>
    <property type="match status" value="1"/>
</dbReference>
<dbReference type="SMART" id="SM00382">
    <property type="entry name" value="AAA"/>
    <property type="match status" value="1"/>
</dbReference>
<comment type="similarity">
    <text evidence="2">Belongs to the ABC transporter superfamily.</text>
</comment>
<dbReference type="STRING" id="696281.Desru_3393"/>
<keyword evidence="9" id="KW-0472">Membrane</keyword>
<dbReference type="InterPro" id="IPR003593">
    <property type="entry name" value="AAA+_ATPase"/>
</dbReference>
<dbReference type="FunFam" id="3.40.50.300:FF:000016">
    <property type="entry name" value="Oligopeptide ABC transporter ATP-binding component"/>
    <property type="match status" value="1"/>
</dbReference>
<evidence type="ECO:0000256" key="8">
    <source>
        <dbReference type="ARBA" id="ARBA00022967"/>
    </source>
</evidence>
<evidence type="ECO:0000256" key="4">
    <source>
        <dbReference type="ARBA" id="ARBA00022475"/>
    </source>
</evidence>
<dbReference type="InterPro" id="IPR027417">
    <property type="entry name" value="P-loop_NTPase"/>
</dbReference>
<proteinExistence type="inferred from homology"/>
<dbReference type="PROSITE" id="PS50893">
    <property type="entry name" value="ABC_TRANSPORTER_2"/>
    <property type="match status" value="1"/>
</dbReference>
<evidence type="ECO:0000259" key="10">
    <source>
        <dbReference type="PROSITE" id="PS50893"/>
    </source>
</evidence>
<evidence type="ECO:0000256" key="9">
    <source>
        <dbReference type="ARBA" id="ARBA00023136"/>
    </source>
</evidence>
<accession>F6DKW5</accession>
<dbReference type="AlphaFoldDB" id="F6DKW5"/>
<dbReference type="Pfam" id="PF08352">
    <property type="entry name" value="oligo_HPY"/>
    <property type="match status" value="1"/>
</dbReference>
<dbReference type="OrthoDB" id="9779287at2"/>
<dbReference type="EMBL" id="CP002780">
    <property type="protein sequence ID" value="AEG61597.1"/>
    <property type="molecule type" value="Genomic_DNA"/>
</dbReference>
<dbReference type="GO" id="GO:0015833">
    <property type="term" value="P:peptide transport"/>
    <property type="evidence" value="ECO:0007669"/>
    <property type="project" value="InterPro"/>
</dbReference>
<evidence type="ECO:0000256" key="6">
    <source>
        <dbReference type="ARBA" id="ARBA00022741"/>
    </source>
</evidence>
<dbReference type="InterPro" id="IPR050388">
    <property type="entry name" value="ABC_Ni/Peptide_Import"/>
</dbReference>
<keyword evidence="5" id="KW-0997">Cell inner membrane</keyword>
<dbReference type="InterPro" id="IPR017871">
    <property type="entry name" value="ABC_transporter-like_CS"/>
</dbReference>
<protein>
    <submittedName>
        <fullName evidence="11">Oligopeptide/dipeptide ABC transporter, ATPase subunit</fullName>
    </submittedName>
</protein>
<keyword evidence="6" id="KW-0547">Nucleotide-binding</keyword>
<dbReference type="InterPro" id="IPR013563">
    <property type="entry name" value="Oligopep_ABC_C"/>
</dbReference>
<evidence type="ECO:0000256" key="3">
    <source>
        <dbReference type="ARBA" id="ARBA00022448"/>
    </source>
</evidence>
<reference evidence="11 12" key="2">
    <citation type="journal article" date="2012" name="Stand. Genomic Sci.">
        <title>Complete genome sequence of the sulfate-reducing firmicute Desulfotomaculum ruminis type strain (DL(T)).</title>
        <authorList>
            <person name="Spring S."/>
            <person name="Visser M."/>
            <person name="Lu M."/>
            <person name="Copeland A."/>
            <person name="Lapidus A."/>
            <person name="Lucas S."/>
            <person name="Cheng J.F."/>
            <person name="Han C."/>
            <person name="Tapia R."/>
            <person name="Goodwin L.A."/>
            <person name="Pitluck S."/>
            <person name="Ivanova N."/>
            <person name="Land M."/>
            <person name="Hauser L."/>
            <person name="Larimer F."/>
            <person name="Rohde M."/>
            <person name="Goker M."/>
            <person name="Detter J.C."/>
            <person name="Kyrpides N.C."/>
            <person name="Woyke T."/>
            <person name="Schaap P.J."/>
            <person name="Plugge C.M."/>
            <person name="Muyzer G."/>
            <person name="Kuever J."/>
            <person name="Pereira I.A."/>
            <person name="Parshina S.N."/>
            <person name="Bernier-Latmani R."/>
            <person name="Stams A.J."/>
            <person name="Klenk H.P."/>
        </authorList>
    </citation>
    <scope>NUCLEOTIDE SEQUENCE [LARGE SCALE GENOMIC DNA]</scope>
    <source>
        <strain evidence="12">ATCC 23193 / DSM 2154 / NCIB 8452 / DL</strain>
    </source>
</reference>
<evidence type="ECO:0000256" key="5">
    <source>
        <dbReference type="ARBA" id="ARBA00022519"/>
    </source>
</evidence>
<sequence length="326" mass="35613">MTTLLAIKNLTVDLPAGERMARILRGVSLEVKAGEILGLVGESGSGKSITALSVLRLLPGGKKTAMEGDIFFKGQNLICKTPQEMRSIRGKHISMIFQEPMTSLNPAFTIGKQIMDVLLAHQKITKKEAREKALKMLSRVQITDPERTFSSYPHQLSGGMRQRVMIAGALCCEPSLLIADEPTTALDVTIQAQILRLMKEAALEMGTSVLLITHDLGVVAQTCSRVAVMYAGEIVEMGEVSQILLSPRHPYTRALLPTVPKLTAGDQQKLESIPGTVPDAFAQIQGCRFHPRCALSKEKCFKQKPIPVNLGSNRQVTCWLEAPSEE</sequence>
<keyword evidence="8" id="KW-1278">Translocase</keyword>
<organism evidence="11 12">
    <name type="scientific">Desulforamulus ruminis (strain ATCC 23193 / DSM 2154 / NCIMB 8452 / DL)</name>
    <name type="common">Desulfotomaculum ruminis</name>
    <dbReference type="NCBI Taxonomy" id="696281"/>
    <lineage>
        <taxon>Bacteria</taxon>
        <taxon>Bacillati</taxon>
        <taxon>Bacillota</taxon>
        <taxon>Clostridia</taxon>
        <taxon>Eubacteriales</taxon>
        <taxon>Peptococcaceae</taxon>
        <taxon>Desulforamulus</taxon>
    </lineage>
</organism>
<dbReference type="HOGENOM" id="CLU_000604_1_23_9"/>
<name>F6DKW5_DESRL</name>
<dbReference type="Gene3D" id="3.40.50.300">
    <property type="entry name" value="P-loop containing nucleotide triphosphate hydrolases"/>
    <property type="match status" value="1"/>
</dbReference>
<evidence type="ECO:0000313" key="12">
    <source>
        <dbReference type="Proteomes" id="UP000009234"/>
    </source>
</evidence>
<dbReference type="GO" id="GO:0005524">
    <property type="term" value="F:ATP binding"/>
    <property type="evidence" value="ECO:0007669"/>
    <property type="project" value="UniProtKB-KW"/>
</dbReference>
<dbReference type="InterPro" id="IPR003439">
    <property type="entry name" value="ABC_transporter-like_ATP-bd"/>
</dbReference>
<dbReference type="PANTHER" id="PTHR43297:SF14">
    <property type="entry name" value="ATPASE AAA-TYPE CORE DOMAIN-CONTAINING PROTEIN"/>
    <property type="match status" value="1"/>
</dbReference>
<feature type="domain" description="ABC transporter" evidence="10">
    <location>
        <begin position="5"/>
        <end position="256"/>
    </location>
</feature>
<gene>
    <name evidence="11" type="ordered locus">Desru_3393</name>
</gene>
<reference evidence="12" key="1">
    <citation type="submission" date="2011-05" db="EMBL/GenBank/DDBJ databases">
        <title>Complete sequence of Desulfotomaculum ruminis DSM 2154.</title>
        <authorList>
            <person name="Lucas S."/>
            <person name="Copeland A."/>
            <person name="Lapidus A."/>
            <person name="Cheng J.-F."/>
            <person name="Goodwin L."/>
            <person name="Pitluck S."/>
            <person name="Lu M."/>
            <person name="Detter J.C."/>
            <person name="Han C."/>
            <person name="Tapia R."/>
            <person name="Land M."/>
            <person name="Hauser L."/>
            <person name="Kyrpides N."/>
            <person name="Ivanova N."/>
            <person name="Mikhailova N."/>
            <person name="Pagani I."/>
            <person name="Stams A.J.M."/>
            <person name="Plugge C.M."/>
            <person name="Muyzer G."/>
            <person name="Kuever J."/>
            <person name="Parshina S.N."/>
            <person name="Ivanova A.E."/>
            <person name="Nazina T.N."/>
            <person name="Brambilla E."/>
            <person name="Spring S."/>
            <person name="Klenk H.-P."/>
            <person name="Woyke T."/>
        </authorList>
    </citation>
    <scope>NUCLEOTIDE SEQUENCE [LARGE SCALE GENOMIC DNA]</scope>
    <source>
        <strain evidence="12">ATCC 23193 / DSM 2154 / NCIB 8452 / DL</strain>
    </source>
</reference>
<keyword evidence="7" id="KW-0067">ATP-binding</keyword>